<evidence type="ECO:0000256" key="3">
    <source>
        <dbReference type="ARBA" id="ARBA00023027"/>
    </source>
</evidence>
<dbReference type="Pfam" id="PF01582">
    <property type="entry name" value="TIR"/>
    <property type="match status" value="1"/>
</dbReference>
<proteinExistence type="predicted"/>
<dbReference type="Gene3D" id="3.40.50.10140">
    <property type="entry name" value="Toll/interleukin-1 receptor homology (TIR) domain"/>
    <property type="match status" value="1"/>
</dbReference>
<keyword evidence="7" id="KW-1185">Reference proteome</keyword>
<reference evidence="6 7" key="1">
    <citation type="journal article" date="2023" name="G3 (Bethesda)">
        <title>A chromosome-length genome assembly and annotation of blackberry (Rubus argutus, cv. 'Hillquist').</title>
        <authorList>
            <person name="Bruna T."/>
            <person name="Aryal R."/>
            <person name="Dudchenko O."/>
            <person name="Sargent D.J."/>
            <person name="Mead D."/>
            <person name="Buti M."/>
            <person name="Cavallini A."/>
            <person name="Hytonen T."/>
            <person name="Andres J."/>
            <person name="Pham M."/>
            <person name="Weisz D."/>
            <person name="Mascagni F."/>
            <person name="Usai G."/>
            <person name="Natali L."/>
            <person name="Bassil N."/>
            <person name="Fernandez G.E."/>
            <person name="Lomsadze A."/>
            <person name="Armour M."/>
            <person name="Olukolu B."/>
            <person name="Poorten T."/>
            <person name="Britton C."/>
            <person name="Davik J."/>
            <person name="Ashrafi H."/>
            <person name="Aiden E.L."/>
            <person name="Borodovsky M."/>
            <person name="Worthington M."/>
        </authorList>
    </citation>
    <scope>NUCLEOTIDE SEQUENCE [LARGE SCALE GENOMIC DNA]</scope>
    <source>
        <strain evidence="6">PI 553951</strain>
    </source>
</reference>
<evidence type="ECO:0000256" key="1">
    <source>
        <dbReference type="ARBA" id="ARBA00011982"/>
    </source>
</evidence>
<dbReference type="InterPro" id="IPR000157">
    <property type="entry name" value="TIR_dom"/>
</dbReference>
<dbReference type="AlphaFoldDB" id="A0AAW1VWT5"/>
<dbReference type="PANTHER" id="PTHR32009:SF39">
    <property type="entry name" value="TIR DOMAIN-CONTAINING PROTEIN"/>
    <property type="match status" value="1"/>
</dbReference>
<keyword evidence="3" id="KW-0520">NAD</keyword>
<sequence>MALVRAQLEAASSSNSTHPPQFSYDVFLSFRGEDTRKNFTDHLYTALIGAGFRTFRDDDELPRGEDIKPELERAIQNSRTSVIVFSKDYASSKWCLDELVMILRHKTTSDHVVFTGLLRHRPISLEEADRECCNCIC</sequence>
<dbReference type="SMART" id="SM00255">
    <property type="entry name" value="TIR"/>
    <property type="match status" value="1"/>
</dbReference>
<dbReference type="PANTHER" id="PTHR32009">
    <property type="entry name" value="TMV RESISTANCE PROTEIN N-LIKE"/>
    <property type="match status" value="1"/>
</dbReference>
<dbReference type="GO" id="GO:0007165">
    <property type="term" value="P:signal transduction"/>
    <property type="evidence" value="ECO:0007669"/>
    <property type="project" value="InterPro"/>
</dbReference>
<dbReference type="EC" id="3.2.2.6" evidence="1"/>
<dbReference type="EMBL" id="JBEDUW010000007">
    <property type="protein sequence ID" value="KAK9910930.1"/>
    <property type="molecule type" value="Genomic_DNA"/>
</dbReference>
<evidence type="ECO:0000313" key="7">
    <source>
        <dbReference type="Proteomes" id="UP001457282"/>
    </source>
</evidence>
<protein>
    <recommendedName>
        <fullName evidence="1">ADP-ribosyl cyclase/cyclic ADP-ribose hydrolase</fullName>
        <ecNumber evidence="1">3.2.2.6</ecNumber>
    </recommendedName>
</protein>
<name>A0AAW1VWT5_RUBAR</name>
<dbReference type="GO" id="GO:0061809">
    <property type="term" value="F:NAD+ nucleosidase activity, cyclic ADP-ribose generating"/>
    <property type="evidence" value="ECO:0007669"/>
    <property type="project" value="UniProtKB-EC"/>
</dbReference>
<dbReference type="PROSITE" id="PS50104">
    <property type="entry name" value="TIR"/>
    <property type="match status" value="1"/>
</dbReference>
<organism evidence="6 7">
    <name type="scientific">Rubus argutus</name>
    <name type="common">Southern blackberry</name>
    <dbReference type="NCBI Taxonomy" id="59490"/>
    <lineage>
        <taxon>Eukaryota</taxon>
        <taxon>Viridiplantae</taxon>
        <taxon>Streptophyta</taxon>
        <taxon>Embryophyta</taxon>
        <taxon>Tracheophyta</taxon>
        <taxon>Spermatophyta</taxon>
        <taxon>Magnoliopsida</taxon>
        <taxon>eudicotyledons</taxon>
        <taxon>Gunneridae</taxon>
        <taxon>Pentapetalae</taxon>
        <taxon>rosids</taxon>
        <taxon>fabids</taxon>
        <taxon>Rosales</taxon>
        <taxon>Rosaceae</taxon>
        <taxon>Rosoideae</taxon>
        <taxon>Rosoideae incertae sedis</taxon>
        <taxon>Rubus</taxon>
    </lineage>
</organism>
<comment type="caution">
    <text evidence="6">The sequence shown here is derived from an EMBL/GenBank/DDBJ whole genome shotgun (WGS) entry which is preliminary data.</text>
</comment>
<dbReference type="InterPro" id="IPR035897">
    <property type="entry name" value="Toll_tir_struct_dom_sf"/>
</dbReference>
<evidence type="ECO:0000259" key="5">
    <source>
        <dbReference type="PROSITE" id="PS50104"/>
    </source>
</evidence>
<gene>
    <name evidence="6" type="ORF">M0R45_034864</name>
</gene>
<dbReference type="SUPFAM" id="SSF52200">
    <property type="entry name" value="Toll/Interleukin receptor TIR domain"/>
    <property type="match status" value="1"/>
</dbReference>
<evidence type="ECO:0000313" key="6">
    <source>
        <dbReference type="EMBL" id="KAK9910930.1"/>
    </source>
</evidence>
<keyword evidence="2" id="KW-0378">Hydrolase</keyword>
<evidence type="ECO:0000256" key="2">
    <source>
        <dbReference type="ARBA" id="ARBA00022801"/>
    </source>
</evidence>
<accession>A0AAW1VWT5</accession>
<feature type="domain" description="TIR" evidence="5">
    <location>
        <begin position="22"/>
        <end position="137"/>
    </location>
</feature>
<comment type="catalytic activity">
    <reaction evidence="4">
        <text>NAD(+) + H2O = ADP-D-ribose + nicotinamide + H(+)</text>
        <dbReference type="Rhea" id="RHEA:16301"/>
        <dbReference type="ChEBI" id="CHEBI:15377"/>
        <dbReference type="ChEBI" id="CHEBI:15378"/>
        <dbReference type="ChEBI" id="CHEBI:17154"/>
        <dbReference type="ChEBI" id="CHEBI:57540"/>
        <dbReference type="ChEBI" id="CHEBI:57967"/>
        <dbReference type="EC" id="3.2.2.6"/>
    </reaction>
    <physiologicalReaction direction="left-to-right" evidence="4">
        <dbReference type="Rhea" id="RHEA:16302"/>
    </physiologicalReaction>
</comment>
<dbReference type="Proteomes" id="UP001457282">
    <property type="component" value="Unassembled WGS sequence"/>
</dbReference>
<evidence type="ECO:0000256" key="4">
    <source>
        <dbReference type="ARBA" id="ARBA00047304"/>
    </source>
</evidence>